<dbReference type="Proteomes" id="UP001429580">
    <property type="component" value="Unassembled WGS sequence"/>
</dbReference>
<organism evidence="2 3">
    <name type="scientific">Pseudochelatococcus lubricantis</name>
    <dbReference type="NCBI Taxonomy" id="1538102"/>
    <lineage>
        <taxon>Bacteria</taxon>
        <taxon>Pseudomonadati</taxon>
        <taxon>Pseudomonadota</taxon>
        <taxon>Alphaproteobacteria</taxon>
        <taxon>Hyphomicrobiales</taxon>
        <taxon>Chelatococcaceae</taxon>
        <taxon>Pseudochelatococcus</taxon>
    </lineage>
</organism>
<comment type="caution">
    <text evidence="2">The sequence shown here is derived from an EMBL/GenBank/DDBJ whole genome shotgun (WGS) entry which is preliminary data.</text>
</comment>
<reference evidence="2 3" key="1">
    <citation type="submission" date="2020-03" db="EMBL/GenBank/DDBJ databases">
        <title>Genomic Encyclopedia of Type Strains, Phase IV (KMG-IV): sequencing the most valuable type-strain genomes for metagenomic binning, comparative biology and taxonomic classification.</title>
        <authorList>
            <person name="Goeker M."/>
        </authorList>
    </citation>
    <scope>NUCLEOTIDE SEQUENCE [LARGE SCALE GENOMIC DNA]</scope>
    <source>
        <strain evidence="2 3">DSM 103870</strain>
    </source>
</reference>
<name>A0ABX0V3P8_9HYPH</name>
<gene>
    <name evidence="2" type="ORF">FHS82_003073</name>
</gene>
<feature type="domain" description="DUF6362" evidence="1">
    <location>
        <begin position="21"/>
        <end position="118"/>
    </location>
</feature>
<keyword evidence="3" id="KW-1185">Reference proteome</keyword>
<sequence length="145" mass="16966">MDVWTRDQVEERLAEAADALKRLPDAKGQGYFSTWPQIVYEFADLVGQEPPRLRRPPPSPAAISRMEKTFDWFAWLEPEDAKLVWARAEGTPWKPICWRFGLSRATAHRRWEYALSVITWRLNGRRPPAKRSQRFVVDATRRVSS</sequence>
<accession>A0ABX0V3P8</accession>
<evidence type="ECO:0000259" key="1">
    <source>
        <dbReference type="Pfam" id="PF19889"/>
    </source>
</evidence>
<proteinExistence type="predicted"/>
<dbReference type="RefSeq" id="WP_166954357.1">
    <property type="nucleotide sequence ID" value="NZ_JAASQI010000007.1"/>
</dbReference>
<evidence type="ECO:0000313" key="3">
    <source>
        <dbReference type="Proteomes" id="UP001429580"/>
    </source>
</evidence>
<evidence type="ECO:0000313" key="2">
    <source>
        <dbReference type="EMBL" id="NIJ59218.1"/>
    </source>
</evidence>
<dbReference type="EMBL" id="JAASQI010000007">
    <property type="protein sequence ID" value="NIJ59218.1"/>
    <property type="molecule type" value="Genomic_DNA"/>
</dbReference>
<protein>
    <recommendedName>
        <fullName evidence="1">DUF6362 domain-containing protein</fullName>
    </recommendedName>
</protein>
<dbReference type="InterPro" id="IPR045942">
    <property type="entry name" value="DUF6362"/>
</dbReference>
<dbReference type="Pfam" id="PF19889">
    <property type="entry name" value="DUF6362"/>
    <property type="match status" value="1"/>
</dbReference>